<proteinExistence type="predicted"/>
<dbReference type="EMBL" id="JANUGQ010000025">
    <property type="protein sequence ID" value="MCS0638717.1"/>
    <property type="molecule type" value="Genomic_DNA"/>
</dbReference>
<gene>
    <name evidence="1" type="ORF">NX801_24285</name>
</gene>
<protein>
    <submittedName>
        <fullName evidence="1">Uncharacterized protein</fullName>
    </submittedName>
</protein>
<accession>A0ABT2CNR8</accession>
<comment type="caution">
    <text evidence="1">The sequence shown here is derived from an EMBL/GenBank/DDBJ whole genome shotgun (WGS) entry which is preliminary data.</text>
</comment>
<evidence type="ECO:0000313" key="2">
    <source>
        <dbReference type="Proteomes" id="UP001431313"/>
    </source>
</evidence>
<dbReference type="RefSeq" id="WP_258790015.1">
    <property type="nucleotide sequence ID" value="NZ_JANUGQ010000025.1"/>
</dbReference>
<dbReference type="Proteomes" id="UP001431313">
    <property type="component" value="Unassembled WGS sequence"/>
</dbReference>
<name>A0ABT2CNR8_9ACTN</name>
<reference evidence="1" key="1">
    <citation type="submission" date="2022-08" db="EMBL/GenBank/DDBJ databases">
        <authorList>
            <person name="Somphong A."/>
            <person name="Phongsopitanun W."/>
        </authorList>
    </citation>
    <scope>NUCLEOTIDE SEQUENCE</scope>
    <source>
        <strain evidence="1">LP05-1</strain>
    </source>
</reference>
<sequence length="136" mass="16056">MPRTEIRPEIVVLLCDADFKHFRETGTWSHRDGRPFSKEERDLIFQATRADLEELKAQHSRYLAYVQTHQEAPEAIQRFLAPFMEQLEEKNLGNAHALMTDEERTEFNRLLGLMIEPARPFTPYVFRQGARRPQTK</sequence>
<evidence type="ECO:0000313" key="1">
    <source>
        <dbReference type="EMBL" id="MCS0638717.1"/>
    </source>
</evidence>
<keyword evidence="2" id="KW-1185">Reference proteome</keyword>
<organism evidence="1 2">
    <name type="scientific">Streptomyces pyxinae</name>
    <dbReference type="NCBI Taxonomy" id="2970734"/>
    <lineage>
        <taxon>Bacteria</taxon>
        <taxon>Bacillati</taxon>
        <taxon>Actinomycetota</taxon>
        <taxon>Actinomycetes</taxon>
        <taxon>Kitasatosporales</taxon>
        <taxon>Streptomycetaceae</taxon>
        <taxon>Streptomyces</taxon>
    </lineage>
</organism>